<comment type="caution">
    <text evidence="1">The sequence shown here is derived from an EMBL/GenBank/DDBJ whole genome shotgun (WGS) entry which is preliminary data.</text>
</comment>
<proteinExistence type="predicted"/>
<reference evidence="1 2" key="1">
    <citation type="journal article" date="2021" name="Nat. Commun.">
        <title>Genetic determinants of endophytism in the Arabidopsis root mycobiome.</title>
        <authorList>
            <person name="Mesny F."/>
            <person name="Miyauchi S."/>
            <person name="Thiergart T."/>
            <person name="Pickel B."/>
            <person name="Atanasova L."/>
            <person name="Karlsson M."/>
            <person name="Huettel B."/>
            <person name="Barry K.W."/>
            <person name="Haridas S."/>
            <person name="Chen C."/>
            <person name="Bauer D."/>
            <person name="Andreopoulos W."/>
            <person name="Pangilinan J."/>
            <person name="LaButti K."/>
            <person name="Riley R."/>
            <person name="Lipzen A."/>
            <person name="Clum A."/>
            <person name="Drula E."/>
            <person name="Henrissat B."/>
            <person name="Kohler A."/>
            <person name="Grigoriev I.V."/>
            <person name="Martin F.M."/>
            <person name="Hacquard S."/>
        </authorList>
    </citation>
    <scope>NUCLEOTIDE SEQUENCE [LARGE SCALE GENOMIC DNA]</scope>
    <source>
        <strain evidence="1 2">MPI-SDFR-AT-0079</strain>
    </source>
</reference>
<dbReference type="Proteomes" id="UP000724584">
    <property type="component" value="Unassembled WGS sequence"/>
</dbReference>
<accession>A0ACB7NY50</accession>
<protein>
    <submittedName>
        <fullName evidence="1">Uncharacterized protein</fullName>
    </submittedName>
</protein>
<gene>
    <name evidence="1" type="ORF">F5144DRAFT_356763</name>
</gene>
<keyword evidence="2" id="KW-1185">Reference proteome</keyword>
<evidence type="ECO:0000313" key="2">
    <source>
        <dbReference type="Proteomes" id="UP000724584"/>
    </source>
</evidence>
<dbReference type="EMBL" id="JAGIZQ010000006">
    <property type="protein sequence ID" value="KAH6623250.1"/>
    <property type="molecule type" value="Genomic_DNA"/>
</dbReference>
<organism evidence="1 2">
    <name type="scientific">Chaetomium tenue</name>
    <dbReference type="NCBI Taxonomy" id="1854479"/>
    <lineage>
        <taxon>Eukaryota</taxon>
        <taxon>Fungi</taxon>
        <taxon>Dikarya</taxon>
        <taxon>Ascomycota</taxon>
        <taxon>Pezizomycotina</taxon>
        <taxon>Sordariomycetes</taxon>
        <taxon>Sordariomycetidae</taxon>
        <taxon>Sordariales</taxon>
        <taxon>Chaetomiaceae</taxon>
        <taxon>Chaetomium</taxon>
    </lineage>
</organism>
<name>A0ACB7NY50_9PEZI</name>
<sequence length="280" mass="31968">MGIWDGFTRDTVTWARVDRGWPSQDRPESFDLEAFRQTYPIVEEVFDAMCREGREKKYPLYACLGDFKGDTLAFYNNVFEDGVHFGDKFYQRYRPWEYDEAAGAPICNAGQWDPNNYHYREWCLEAQSVARLWPLTTPSLHTLYVIDRNIKPRPGARIPPGTKTFQGNGCVFVEVPEPTDPSLESGGVDSFWQYPDGGPWDEHVFSFARYLSEWMEKNRAYVRLLLGPVGQSNSGGNFRNHFKSSGCFIAACTTPGVDSPHNRAIKTDRIPPVKVLAIVD</sequence>
<evidence type="ECO:0000313" key="1">
    <source>
        <dbReference type="EMBL" id="KAH6623250.1"/>
    </source>
</evidence>